<protein>
    <submittedName>
        <fullName evidence="1">Uncharacterized protein</fullName>
    </submittedName>
</protein>
<organism evidence="1 2">
    <name type="scientific">Lupinus angustifolius</name>
    <name type="common">Narrow-leaved blue lupine</name>
    <dbReference type="NCBI Taxonomy" id="3871"/>
    <lineage>
        <taxon>Eukaryota</taxon>
        <taxon>Viridiplantae</taxon>
        <taxon>Streptophyta</taxon>
        <taxon>Embryophyta</taxon>
        <taxon>Tracheophyta</taxon>
        <taxon>Spermatophyta</taxon>
        <taxon>Magnoliopsida</taxon>
        <taxon>eudicotyledons</taxon>
        <taxon>Gunneridae</taxon>
        <taxon>Pentapetalae</taxon>
        <taxon>rosids</taxon>
        <taxon>fabids</taxon>
        <taxon>Fabales</taxon>
        <taxon>Fabaceae</taxon>
        <taxon>Papilionoideae</taxon>
        <taxon>50 kb inversion clade</taxon>
        <taxon>genistoids sensu lato</taxon>
        <taxon>core genistoids</taxon>
        <taxon>Genisteae</taxon>
        <taxon>Lupinus</taxon>
    </lineage>
</organism>
<dbReference type="Proteomes" id="UP000188354">
    <property type="component" value="Chromosome LG06"/>
</dbReference>
<reference evidence="1 2" key="1">
    <citation type="journal article" date="2017" name="Plant Biotechnol. J.">
        <title>A comprehensive draft genome sequence for lupin (Lupinus angustifolius), an emerging health food: insights into plant-microbe interactions and legume evolution.</title>
        <authorList>
            <person name="Hane J.K."/>
            <person name="Ming Y."/>
            <person name="Kamphuis L.G."/>
            <person name="Nelson M.N."/>
            <person name="Garg G."/>
            <person name="Atkins C.A."/>
            <person name="Bayer P.E."/>
            <person name="Bravo A."/>
            <person name="Bringans S."/>
            <person name="Cannon S."/>
            <person name="Edwards D."/>
            <person name="Foley R."/>
            <person name="Gao L.L."/>
            <person name="Harrison M.J."/>
            <person name="Huang W."/>
            <person name="Hurgobin B."/>
            <person name="Li S."/>
            <person name="Liu C.W."/>
            <person name="McGrath A."/>
            <person name="Morahan G."/>
            <person name="Murray J."/>
            <person name="Weller J."/>
            <person name="Jian J."/>
            <person name="Singh K.B."/>
        </authorList>
    </citation>
    <scope>NUCLEOTIDE SEQUENCE [LARGE SCALE GENOMIC DNA]</scope>
    <source>
        <strain evidence="2">cv. Tanjil</strain>
        <tissue evidence="1">Whole plant</tissue>
    </source>
</reference>
<dbReference type="PANTHER" id="PTHR33167:SF4">
    <property type="entry name" value="TRANSCRIPTION FACTOR, PUTATIVE (DUF863)-RELATED"/>
    <property type="match status" value="1"/>
</dbReference>
<name>A0A4P1RGH6_LUPAN</name>
<dbReference type="PANTHER" id="PTHR33167">
    <property type="entry name" value="TRANSCRIPTION FACTOR, PUTATIVE (DUF863)-RELATED"/>
    <property type="match status" value="1"/>
</dbReference>
<dbReference type="STRING" id="3871.A0A4P1RGH6"/>
<gene>
    <name evidence="1" type="ORF">TanjilG_28021</name>
</gene>
<evidence type="ECO:0000313" key="2">
    <source>
        <dbReference type="Proteomes" id="UP000188354"/>
    </source>
</evidence>
<keyword evidence="2" id="KW-1185">Reference proteome</keyword>
<dbReference type="EMBL" id="CM007366">
    <property type="protein sequence ID" value="OIW10270.1"/>
    <property type="molecule type" value="Genomic_DNA"/>
</dbReference>
<dbReference type="AlphaFoldDB" id="A0A4P1RGH6"/>
<proteinExistence type="predicted"/>
<dbReference type="InterPro" id="IPR008581">
    <property type="entry name" value="DUF863_pln"/>
</dbReference>
<dbReference type="Pfam" id="PF05904">
    <property type="entry name" value="DUF863"/>
    <property type="match status" value="2"/>
</dbReference>
<evidence type="ECO:0000313" key="1">
    <source>
        <dbReference type="EMBL" id="OIW10270.1"/>
    </source>
</evidence>
<sequence length="554" mass="61583">MFSYRGETECSDISAKQKSMFFGLSRDDLLNTHHGTDSWARNNGYLESGSGKGLILSGLEAGQTKSKLKPIPQVFKQEQSLLSCHKMQDALSRAHEPTSGYPTNQSKADLLWEKTFTSSLEMKTSSLNQKLASAQTPPWLNASGALGRSSQSHQNNRILGDIWPQHINSKSHLGFHCEVPVQNGFNPGSSSGCKEQSADISSISYDYLNQNNDDHKRIPVHRSNGSAKYYESLNSNCNNKQSGKVINFNVLLSNGSSNMLVTQSGLGIMDGKQKHKEQLAILPWLRAKTAGKNEVQNAARDLTTVELSFSHVTSLSGKDEIGLGSSGKVMHNVTSGFCFNDIEPRRAKISEASAVPVRERGADPEEKQIETPLLSPIGTQYTVEQPQIELMTHAAEAIVAMSCLCCNQVDDVPDSPSESPVGDPLNWFVDVVSSCADNLERKFHNSRERDGEDNEESYSQGLDYFEAMTLNLPETKEEDYMPKPLVSENFRVEETGISLPTRTRNRPVRRGRQWRDFQRDILPGLTSLSRHEVTEDLQAFDSLMRATGHSWHSW</sequence>
<accession>A0A4P1RGH6</accession>
<dbReference type="Gramene" id="OIW10270">
    <property type="protein sequence ID" value="OIW10270"/>
    <property type="gene ID" value="TanjilG_28021"/>
</dbReference>